<evidence type="ECO:0000313" key="3">
    <source>
        <dbReference type="EMBL" id="MFC3156987.1"/>
    </source>
</evidence>
<proteinExistence type="inferred from homology"/>
<dbReference type="InterPro" id="IPR027354">
    <property type="entry name" value="YcgL_dom"/>
</dbReference>
<sequence>MKIICQVYRSKREEGMYLYCRKDEGLDKVPEPLRKRFGVAEPAMVLVLDGTRKLARVDVNKVMASLDDPGYYLQLPPRPDLDAQVSTIQQHNSKLS</sequence>
<dbReference type="EMBL" id="JBHRTL010000031">
    <property type="protein sequence ID" value="MFC3156987.1"/>
    <property type="molecule type" value="Genomic_DNA"/>
</dbReference>
<accession>A0ABV7HZV0</accession>
<protein>
    <recommendedName>
        <fullName evidence="1">YcgL domain-containing protein ACFOEB_17395</fullName>
    </recommendedName>
</protein>
<organism evidence="3 4">
    <name type="scientific">Gilvimarinus japonicus</name>
    <dbReference type="NCBI Taxonomy" id="1796469"/>
    <lineage>
        <taxon>Bacteria</taxon>
        <taxon>Pseudomonadati</taxon>
        <taxon>Pseudomonadota</taxon>
        <taxon>Gammaproteobacteria</taxon>
        <taxon>Cellvibrionales</taxon>
        <taxon>Cellvibrionaceae</taxon>
        <taxon>Gilvimarinus</taxon>
    </lineage>
</organism>
<keyword evidence="4" id="KW-1185">Reference proteome</keyword>
<reference evidence="4" key="1">
    <citation type="journal article" date="2019" name="Int. J. Syst. Evol. Microbiol.">
        <title>The Global Catalogue of Microorganisms (GCM) 10K type strain sequencing project: providing services to taxonomists for standard genome sequencing and annotation.</title>
        <authorList>
            <consortium name="The Broad Institute Genomics Platform"/>
            <consortium name="The Broad Institute Genome Sequencing Center for Infectious Disease"/>
            <person name="Wu L."/>
            <person name="Ma J."/>
        </authorList>
    </citation>
    <scope>NUCLEOTIDE SEQUENCE [LARGE SCALE GENOMIC DNA]</scope>
    <source>
        <strain evidence="4">KCTC 52141</strain>
    </source>
</reference>
<dbReference type="Proteomes" id="UP001595548">
    <property type="component" value="Unassembled WGS sequence"/>
</dbReference>
<dbReference type="Pfam" id="PF05166">
    <property type="entry name" value="YcgL"/>
    <property type="match status" value="1"/>
</dbReference>
<evidence type="ECO:0000259" key="2">
    <source>
        <dbReference type="PROSITE" id="PS51648"/>
    </source>
</evidence>
<dbReference type="PANTHER" id="PTHR38109:SF1">
    <property type="entry name" value="PROTEIN YCGL"/>
    <property type="match status" value="1"/>
</dbReference>
<dbReference type="HAMAP" id="MF_01866">
    <property type="entry name" value="UPF0745"/>
    <property type="match status" value="1"/>
</dbReference>
<dbReference type="PROSITE" id="PS51648">
    <property type="entry name" value="YCGL"/>
    <property type="match status" value="1"/>
</dbReference>
<dbReference type="PANTHER" id="PTHR38109">
    <property type="entry name" value="PROTEIN YCGL"/>
    <property type="match status" value="1"/>
</dbReference>
<dbReference type="InterPro" id="IPR038068">
    <property type="entry name" value="YcgL-like_sf"/>
</dbReference>
<dbReference type="Gene3D" id="3.10.510.20">
    <property type="entry name" value="YcgL domain"/>
    <property type="match status" value="1"/>
</dbReference>
<dbReference type="RefSeq" id="WP_382418509.1">
    <property type="nucleotide sequence ID" value="NZ_AP031500.1"/>
</dbReference>
<comment type="caution">
    <text evidence="3">The sequence shown here is derived from an EMBL/GenBank/DDBJ whole genome shotgun (WGS) entry which is preliminary data.</text>
</comment>
<evidence type="ECO:0000256" key="1">
    <source>
        <dbReference type="HAMAP-Rule" id="MF_01866"/>
    </source>
</evidence>
<dbReference type="SUPFAM" id="SSF160191">
    <property type="entry name" value="YcgL-like"/>
    <property type="match status" value="1"/>
</dbReference>
<gene>
    <name evidence="3" type="ORF">ACFOEB_17395</name>
</gene>
<feature type="domain" description="YcgL" evidence="2">
    <location>
        <begin position="3"/>
        <end position="86"/>
    </location>
</feature>
<evidence type="ECO:0000313" key="4">
    <source>
        <dbReference type="Proteomes" id="UP001595548"/>
    </source>
</evidence>
<name>A0ABV7HZV0_9GAMM</name>